<keyword evidence="3" id="KW-1133">Transmembrane helix</keyword>
<dbReference type="PROSITE" id="PS51904">
    <property type="entry name" value="GLYCOSYL_HYDROL_F25_2"/>
    <property type="match status" value="1"/>
</dbReference>
<organism evidence="4 5">
    <name type="scientific">Olsenella absiana</name>
    <dbReference type="NCBI Taxonomy" id="3115222"/>
    <lineage>
        <taxon>Bacteria</taxon>
        <taxon>Bacillati</taxon>
        <taxon>Actinomycetota</taxon>
        <taxon>Coriobacteriia</taxon>
        <taxon>Coriobacteriales</taxon>
        <taxon>Atopobiaceae</taxon>
        <taxon>Olsenella</taxon>
    </lineage>
</organism>
<evidence type="ECO:0000313" key="5">
    <source>
        <dbReference type="Proteomes" id="UP001332931"/>
    </source>
</evidence>
<dbReference type="PANTHER" id="PTHR34135">
    <property type="entry name" value="LYSOZYME"/>
    <property type="match status" value="1"/>
</dbReference>
<dbReference type="InterPro" id="IPR017853">
    <property type="entry name" value="GH"/>
</dbReference>
<comment type="caution">
    <text evidence="4">The sequence shown here is derived from an EMBL/GenBank/DDBJ whole genome shotgun (WGS) entry which is preliminary data.</text>
</comment>
<proteinExistence type="inferred from homology"/>
<evidence type="ECO:0000313" key="4">
    <source>
        <dbReference type="EMBL" id="MEE6147405.1"/>
    </source>
</evidence>
<dbReference type="Pfam" id="PF01183">
    <property type="entry name" value="Glyco_hydro_25"/>
    <property type="match status" value="1"/>
</dbReference>
<evidence type="ECO:0000256" key="2">
    <source>
        <dbReference type="SAM" id="MobiDB-lite"/>
    </source>
</evidence>
<comment type="similarity">
    <text evidence="1">Belongs to the glycosyl hydrolase 25 family.</text>
</comment>
<feature type="region of interest" description="Disordered" evidence="2">
    <location>
        <begin position="1"/>
        <end position="85"/>
    </location>
</feature>
<reference evidence="4 5" key="1">
    <citation type="submission" date="2024-01" db="EMBL/GenBank/DDBJ databases">
        <title>Description of Olsenella sp. nov., isolated from pig feces.</title>
        <authorList>
            <person name="Chang Y.-H."/>
        </authorList>
    </citation>
    <scope>NUCLEOTIDE SEQUENCE [LARGE SCALE GENOMIC DNA]</scope>
    <source>
        <strain evidence="4 5">YH-ols2223</strain>
    </source>
</reference>
<dbReference type="CDD" id="cd06414">
    <property type="entry name" value="GH25_LytC-like"/>
    <property type="match status" value="1"/>
</dbReference>
<gene>
    <name evidence="4" type="ORF">VXJ25_05290</name>
</gene>
<dbReference type="GO" id="GO:0016787">
    <property type="term" value="F:hydrolase activity"/>
    <property type="evidence" value="ECO:0007669"/>
    <property type="project" value="UniProtKB-KW"/>
</dbReference>
<keyword evidence="5" id="KW-1185">Reference proteome</keyword>
<accession>A0ABU7R9Y8</accession>
<sequence length="386" mass="41051">MGAGRGRSQGSRAAGGASSRGRSRGGSPSPRAGSSRSGTSRSGSSRTAARPAARTRAGRTSPRAGSSRSTRSRGRGRRPAHERLRVSVSRSHPVLRAVGVAIGVLALAVLIAGGYDLFRSLTARRRPMDPDAQVSLGLEDPGLTYANPYEWGRLSVGVDGRYHYIVGGEDVSRTGVDVSEHQGAIDWDAVADDGVSFAIVRVGYRGTENGAIGADAYFSANLAGARAAGLDVGAYFYSQAVSVEEAREEADFVLAQLRGAELNYPVAFDLEPTSAEATRVHGLTDDEMNAIAHAFCERVEEGGYRAMVYGNKPDLGHLRLEEFAPYGFWYACYDTRPVMDLAFGIWQYSSSGTVDGIRTLVDMDIDLTPQLAAYQAQAAGTTEQDG</sequence>
<keyword evidence="4" id="KW-0378">Hydrolase</keyword>
<evidence type="ECO:0000256" key="3">
    <source>
        <dbReference type="SAM" id="Phobius"/>
    </source>
</evidence>
<name>A0ABU7R9Y8_9ACTN</name>
<keyword evidence="3" id="KW-0472">Membrane</keyword>
<evidence type="ECO:0000256" key="1">
    <source>
        <dbReference type="ARBA" id="ARBA00010646"/>
    </source>
</evidence>
<dbReference type="SUPFAM" id="SSF51445">
    <property type="entry name" value="(Trans)glycosidases"/>
    <property type="match status" value="1"/>
</dbReference>
<keyword evidence="3" id="KW-0812">Transmembrane</keyword>
<dbReference type="Gene3D" id="3.20.20.80">
    <property type="entry name" value="Glycosidases"/>
    <property type="match status" value="1"/>
</dbReference>
<feature type="transmembrane region" description="Helical" evidence="3">
    <location>
        <begin position="94"/>
        <end position="118"/>
    </location>
</feature>
<dbReference type="Proteomes" id="UP001332931">
    <property type="component" value="Unassembled WGS sequence"/>
</dbReference>
<feature type="compositionally biased region" description="Low complexity" evidence="2">
    <location>
        <begin position="8"/>
        <end position="69"/>
    </location>
</feature>
<protein>
    <submittedName>
        <fullName evidence="4">Glycoside hydrolase family 25 protein</fullName>
    </submittedName>
</protein>
<dbReference type="RefSeq" id="WP_330958170.1">
    <property type="nucleotide sequence ID" value="NZ_JAZGJQ010000004.1"/>
</dbReference>
<dbReference type="PANTHER" id="PTHR34135:SF2">
    <property type="entry name" value="LYSOZYME"/>
    <property type="match status" value="1"/>
</dbReference>
<dbReference type="EMBL" id="JAZGJQ010000004">
    <property type="protein sequence ID" value="MEE6147405.1"/>
    <property type="molecule type" value="Genomic_DNA"/>
</dbReference>
<dbReference type="InterPro" id="IPR002053">
    <property type="entry name" value="Glyco_hydro_25"/>
</dbReference>